<dbReference type="GeneID" id="26901728"/>
<dbReference type="OrthoDB" id="273424at2759"/>
<dbReference type="Gene3D" id="3.40.50.150">
    <property type="entry name" value="Vaccinia Virus protein VP39"/>
    <property type="match status" value="1"/>
</dbReference>
<evidence type="ECO:0000313" key="2">
    <source>
        <dbReference type="EMBL" id="KPA85000.1"/>
    </source>
</evidence>
<keyword evidence="3" id="KW-1185">Reference proteome</keyword>
<feature type="compositionally biased region" description="Low complexity" evidence="1">
    <location>
        <begin position="268"/>
        <end position="278"/>
    </location>
</feature>
<name>A0A0M9G8J8_LEPPY</name>
<feature type="region of interest" description="Disordered" evidence="1">
    <location>
        <begin position="300"/>
        <end position="327"/>
    </location>
</feature>
<protein>
    <submittedName>
        <fullName evidence="2">Uncharacterized protein</fullName>
    </submittedName>
</protein>
<feature type="region of interest" description="Disordered" evidence="1">
    <location>
        <begin position="492"/>
        <end position="574"/>
    </location>
</feature>
<sequence>MHRRWGNMKDLSRQEKEELLNGAWREAKPIQLVADEADRDGGGFTAPVTFHTEEAAQKFLAEEDADDAAELRESTLALAQRFFVELAAAADEELDAGQMPPPPQSDDERRREMRDVQRHFFADFYVEQGLISEAERYAFVDTMLRPSRAFFLVNSTLPLVRLTVRDQLECHHSAGAMSDTPSPVTSARSADVTATAAAASPSPNTSPVFAATDLDACLYVVPLVPTQSIGAPLYEPFTAATTRVSLAESGSNPAAGLLDGKAREDARTVSSSTTAVAETEAIDSADMLGAMLQDDFSMQDNEGRESVKEEAKGHEASTNAPDQDSVVASYRPPTLAHTYWLQRQVASGSLLNVDLLSHAISVLSVHLAAAVAPRDASAEVESSYAVLLYQADTTADVRLGRAASSTYHTEIAQYLFRATQEEEQDDDAVSRLRSVVVVVEDATFTPVKSSASRRFKAQGHAELFAALPIHDASAVPVADRYPNLVYVIPPKQAHRHRHLHKSSSSTASQKRVKLHTPPRGRVVVCVPTTSQDGVRPRGWLSSGEPDEAADGLSNSSGGSEAAPDVGTAGGSPARIFSTAPPNSFVERCQLANTNFSRLQQCLYNAIHAVDVGSGRGDAPTDGGWVIYATQSVNVIENEAVVCAVLQQIDAEGRQLEANSCPLEAGEPAPPPLQVECVPFISADAERYVPHRDSAAETVRLLRREGREGFPTWVAIEDGSSAQEAEQYPLALRTAVAHASWRTDPVRKGDDGGYLICLRVTARGAASIVVEDTPLLRGTDKAAPTSPLCWWTHPQSRVTCAVTPAMLRFLEAASRPPAAGLNGQKSLRYRSGVLHAGVPVGLLPSSSHPESTAVKDAVATCQCSSATAHAEVLAALKKALPVLRLSSLAFSELLLAKEVRSRRVRRQLHLRDKQLAQVQQSPNSNGSIRAEKGAVTRESLAFLAAVEELICQNEDGLNHDNNRATGTPGALSQTRFNVVVEAASDSFIPAVSPNGAELTISALHPAVAEELHSAGIVAQVEYAKRPNVKASAMVMEHDSSPDNSSFYDFTLRLDVPLDIPERAKHLAAMEEWRVALRDALLYVCRRTGAAPSAISRLWDDKAVCPDETESEVRLPPGDEADVELAEDDYEAAADMRQRFQRHSGQAIAPAVDLLAQESIALAYERSGGNDWLEDTNYREWRRRHASR</sequence>
<dbReference type="GO" id="GO:0008173">
    <property type="term" value="F:RNA methyltransferase activity"/>
    <property type="evidence" value="ECO:0007669"/>
    <property type="project" value="InterPro"/>
</dbReference>
<dbReference type="PANTHER" id="PTHR22808:SF30">
    <property type="entry name" value="SAM-DEPENDENT MTASE RSMB_NOP-TYPE DOMAIN-CONTAINING PROTEIN"/>
    <property type="match status" value="1"/>
</dbReference>
<evidence type="ECO:0000313" key="3">
    <source>
        <dbReference type="Proteomes" id="UP000037923"/>
    </source>
</evidence>
<dbReference type="AlphaFoldDB" id="A0A0M9G8J8"/>
<dbReference type="PANTHER" id="PTHR22808">
    <property type="entry name" value="NCL1 YEAST -RELATED NOL1/NOP2/FMU SUN DOMAIN-CONTAINING"/>
    <property type="match status" value="1"/>
</dbReference>
<dbReference type="InterPro" id="IPR023267">
    <property type="entry name" value="RCMT"/>
</dbReference>
<gene>
    <name evidence="2" type="ORF">ABB37_01433</name>
</gene>
<reference evidence="2 3" key="1">
    <citation type="submission" date="2015-07" db="EMBL/GenBank/DDBJ databases">
        <title>High-quality genome of monoxenous trypanosomatid Leptomonas pyrrhocoris.</title>
        <authorList>
            <person name="Flegontov P."/>
            <person name="Butenko A."/>
            <person name="Firsov S."/>
            <person name="Vlcek C."/>
            <person name="Logacheva M.D."/>
            <person name="Field M."/>
            <person name="Filatov D."/>
            <person name="Flegontova O."/>
            <person name="Gerasimov E."/>
            <person name="Jackson A.P."/>
            <person name="Kelly S."/>
            <person name="Opperdoes F."/>
            <person name="O'Reilly A."/>
            <person name="Votypka J."/>
            <person name="Yurchenko V."/>
            <person name="Lukes J."/>
        </authorList>
    </citation>
    <scope>NUCLEOTIDE SEQUENCE [LARGE SCALE GENOMIC DNA]</scope>
    <source>
        <strain evidence="2">H10</strain>
    </source>
</reference>
<organism evidence="2 3">
    <name type="scientific">Leptomonas pyrrhocoris</name>
    <name type="common">Firebug parasite</name>
    <dbReference type="NCBI Taxonomy" id="157538"/>
    <lineage>
        <taxon>Eukaryota</taxon>
        <taxon>Discoba</taxon>
        <taxon>Euglenozoa</taxon>
        <taxon>Kinetoplastea</taxon>
        <taxon>Metakinetoplastina</taxon>
        <taxon>Trypanosomatida</taxon>
        <taxon>Trypanosomatidae</taxon>
        <taxon>Leishmaniinae</taxon>
        <taxon>Leptomonas</taxon>
    </lineage>
</organism>
<evidence type="ECO:0000256" key="1">
    <source>
        <dbReference type="SAM" id="MobiDB-lite"/>
    </source>
</evidence>
<dbReference type="EMBL" id="LGTL01000002">
    <property type="protein sequence ID" value="KPA85000.1"/>
    <property type="molecule type" value="Genomic_DNA"/>
</dbReference>
<proteinExistence type="predicted"/>
<feature type="region of interest" description="Disordered" evidence="1">
    <location>
        <begin position="92"/>
        <end position="111"/>
    </location>
</feature>
<dbReference type="RefSeq" id="XP_015663439.1">
    <property type="nucleotide sequence ID" value="XM_015797919.1"/>
</dbReference>
<accession>A0A0M9G8J8</accession>
<comment type="caution">
    <text evidence="2">The sequence shown here is derived from an EMBL/GenBank/DDBJ whole genome shotgun (WGS) entry which is preliminary data.</text>
</comment>
<dbReference type="OMA" id="GWVIYAT"/>
<feature type="region of interest" description="Disordered" evidence="1">
    <location>
        <begin position="250"/>
        <end position="278"/>
    </location>
</feature>
<dbReference type="InterPro" id="IPR029063">
    <property type="entry name" value="SAM-dependent_MTases_sf"/>
</dbReference>
<feature type="compositionally biased region" description="Basic and acidic residues" evidence="1">
    <location>
        <begin position="301"/>
        <end position="315"/>
    </location>
</feature>
<feature type="compositionally biased region" description="Basic residues" evidence="1">
    <location>
        <begin position="492"/>
        <end position="501"/>
    </location>
</feature>
<dbReference type="Proteomes" id="UP000037923">
    <property type="component" value="Unassembled WGS sequence"/>
</dbReference>
<dbReference type="GO" id="GO:0001510">
    <property type="term" value="P:RNA methylation"/>
    <property type="evidence" value="ECO:0007669"/>
    <property type="project" value="InterPro"/>
</dbReference>
<dbReference type="VEuPathDB" id="TriTrypDB:LpyrH10_02_4070"/>